<organism evidence="2 3">
    <name type="scientific">Artemisia annua</name>
    <name type="common">Sweet wormwood</name>
    <dbReference type="NCBI Taxonomy" id="35608"/>
    <lineage>
        <taxon>Eukaryota</taxon>
        <taxon>Viridiplantae</taxon>
        <taxon>Streptophyta</taxon>
        <taxon>Embryophyta</taxon>
        <taxon>Tracheophyta</taxon>
        <taxon>Spermatophyta</taxon>
        <taxon>Magnoliopsida</taxon>
        <taxon>eudicotyledons</taxon>
        <taxon>Gunneridae</taxon>
        <taxon>Pentapetalae</taxon>
        <taxon>asterids</taxon>
        <taxon>campanulids</taxon>
        <taxon>Asterales</taxon>
        <taxon>Asteraceae</taxon>
        <taxon>Asteroideae</taxon>
        <taxon>Anthemideae</taxon>
        <taxon>Artemisiinae</taxon>
        <taxon>Artemisia</taxon>
    </lineage>
</organism>
<dbReference type="EMBL" id="PKPP01003288">
    <property type="protein sequence ID" value="PWA70187.1"/>
    <property type="molecule type" value="Genomic_DNA"/>
</dbReference>
<dbReference type="OrthoDB" id="2016966at2759"/>
<name>A0A2U1N9P0_ARTAN</name>
<reference evidence="2 3" key="1">
    <citation type="journal article" date="2018" name="Mol. Plant">
        <title>The genome of Artemisia annua provides insight into the evolution of Asteraceae family and artemisinin biosynthesis.</title>
        <authorList>
            <person name="Shen Q."/>
            <person name="Zhang L."/>
            <person name="Liao Z."/>
            <person name="Wang S."/>
            <person name="Yan T."/>
            <person name="Shi P."/>
            <person name="Liu M."/>
            <person name="Fu X."/>
            <person name="Pan Q."/>
            <person name="Wang Y."/>
            <person name="Lv Z."/>
            <person name="Lu X."/>
            <person name="Zhang F."/>
            <person name="Jiang W."/>
            <person name="Ma Y."/>
            <person name="Chen M."/>
            <person name="Hao X."/>
            <person name="Li L."/>
            <person name="Tang Y."/>
            <person name="Lv G."/>
            <person name="Zhou Y."/>
            <person name="Sun X."/>
            <person name="Brodelius P.E."/>
            <person name="Rose J.K.C."/>
            <person name="Tang K."/>
        </authorList>
    </citation>
    <scope>NUCLEOTIDE SEQUENCE [LARGE SCALE GENOMIC DNA]</scope>
    <source>
        <strain evidence="3">cv. Huhao1</strain>
        <tissue evidence="2">Leaf</tissue>
    </source>
</reference>
<evidence type="ECO:0000313" key="2">
    <source>
        <dbReference type="EMBL" id="PWA70187.1"/>
    </source>
</evidence>
<dbReference type="Proteomes" id="UP000245207">
    <property type="component" value="Unassembled WGS sequence"/>
</dbReference>
<dbReference type="PANTHER" id="PTHR34952:SF2">
    <property type="entry name" value="OS05G0113500 PROTEIN"/>
    <property type="match status" value="1"/>
</dbReference>
<evidence type="ECO:0000313" key="3">
    <source>
        <dbReference type="Proteomes" id="UP000245207"/>
    </source>
</evidence>
<evidence type="ECO:0000256" key="1">
    <source>
        <dbReference type="SAM" id="MobiDB-lite"/>
    </source>
</evidence>
<dbReference type="STRING" id="35608.A0A2U1N9P0"/>
<sequence length="265" mass="28676">MDICSHIGFSVNDESSLHGSCMDTLESNCKLTGDYSVDELAYQATNILNIQDDAEVVSGSIPPQVKNECGHQNKIITSVGGGVEGEINDNADVITSEVSTNDDDAKCVISCSSSTSTLSNRVKPVSALKGSREKRGATPPKKLTVKWAPDVYDPLPATSLHMVMNKPRKHGKKSSKSKQKSASKSSRGSSKVKEKKQVRKRSGTVSSSDMGLKYYEQKDELIRVSEIHKPSDINFRLGIPDLYCGGSFVNRYGSSLHLSSVTEAT</sequence>
<keyword evidence="3" id="KW-1185">Reference proteome</keyword>
<protein>
    <submittedName>
        <fullName evidence="2">Uncharacterized protein</fullName>
    </submittedName>
</protein>
<dbReference type="PANTHER" id="PTHR34952">
    <property type="entry name" value="OS05G0113500 PROTEIN"/>
    <property type="match status" value="1"/>
</dbReference>
<proteinExistence type="predicted"/>
<feature type="compositionally biased region" description="Basic residues" evidence="1">
    <location>
        <begin position="193"/>
        <end position="202"/>
    </location>
</feature>
<accession>A0A2U1N9P0</accession>
<comment type="caution">
    <text evidence="2">The sequence shown here is derived from an EMBL/GenBank/DDBJ whole genome shotgun (WGS) entry which is preliminary data.</text>
</comment>
<feature type="region of interest" description="Disordered" evidence="1">
    <location>
        <begin position="120"/>
        <end position="142"/>
    </location>
</feature>
<dbReference type="AlphaFoldDB" id="A0A2U1N9P0"/>
<gene>
    <name evidence="2" type="ORF">CTI12_AA290820</name>
</gene>
<feature type="compositionally biased region" description="Basic residues" evidence="1">
    <location>
        <begin position="166"/>
        <end position="181"/>
    </location>
</feature>
<feature type="region of interest" description="Disordered" evidence="1">
    <location>
        <begin position="164"/>
        <end position="210"/>
    </location>
</feature>